<dbReference type="GO" id="GO:0005886">
    <property type="term" value="C:plasma membrane"/>
    <property type="evidence" value="ECO:0007669"/>
    <property type="project" value="UniProtKB-SubCell"/>
</dbReference>
<name>A0A9C6WXK6_FRAOC</name>
<comment type="similarity">
    <text evidence="2 8">Belongs to the G-protein coupled receptor 1 family.</text>
</comment>
<feature type="transmembrane region" description="Helical" evidence="9">
    <location>
        <begin position="164"/>
        <end position="183"/>
    </location>
</feature>
<dbReference type="InterPro" id="IPR000276">
    <property type="entry name" value="GPCR_Rhodpsn"/>
</dbReference>
<dbReference type="OrthoDB" id="9046662at2759"/>
<evidence type="ECO:0000256" key="2">
    <source>
        <dbReference type="ARBA" id="ARBA00010663"/>
    </source>
</evidence>
<evidence type="ECO:0000256" key="8">
    <source>
        <dbReference type="RuleBase" id="RU000688"/>
    </source>
</evidence>
<dbReference type="RefSeq" id="XP_052122209.1">
    <property type="nucleotide sequence ID" value="XM_052266249.1"/>
</dbReference>
<dbReference type="GeneID" id="113210769"/>
<feature type="domain" description="G-protein coupled receptors family 1 profile" evidence="10">
    <location>
        <begin position="84"/>
        <end position="346"/>
    </location>
</feature>
<evidence type="ECO:0000256" key="4">
    <source>
        <dbReference type="ARBA" id="ARBA00022692"/>
    </source>
</evidence>
<protein>
    <submittedName>
        <fullName evidence="12 13">Neuropeptide Y receptor type 2-like</fullName>
    </submittedName>
</protein>
<dbReference type="PRINTS" id="PR00237">
    <property type="entry name" value="GPCRRHODOPSN"/>
</dbReference>
<feature type="transmembrane region" description="Helical" evidence="9">
    <location>
        <begin position="71"/>
        <end position="92"/>
    </location>
</feature>
<dbReference type="InterPro" id="IPR017452">
    <property type="entry name" value="GPCR_Rhodpsn_7TM"/>
</dbReference>
<evidence type="ECO:0000256" key="7">
    <source>
        <dbReference type="ARBA" id="ARBA00023170"/>
    </source>
</evidence>
<evidence type="ECO:0000259" key="10">
    <source>
        <dbReference type="PROSITE" id="PS50262"/>
    </source>
</evidence>
<keyword evidence="5 9" id="KW-1133">Transmembrane helix</keyword>
<comment type="subcellular location">
    <subcellularLocation>
        <location evidence="1">Cell membrane</location>
        <topology evidence="1">Multi-pass membrane protein</topology>
    </subcellularLocation>
</comment>
<dbReference type="Proteomes" id="UP000504606">
    <property type="component" value="Unplaced"/>
</dbReference>
<dbReference type="PROSITE" id="PS00237">
    <property type="entry name" value="G_PROTEIN_RECEP_F1_1"/>
    <property type="match status" value="1"/>
</dbReference>
<evidence type="ECO:0000313" key="13">
    <source>
        <dbReference type="RefSeq" id="XP_052122210.1"/>
    </source>
</evidence>
<dbReference type="GO" id="GO:0007218">
    <property type="term" value="P:neuropeptide signaling pathway"/>
    <property type="evidence" value="ECO:0007669"/>
    <property type="project" value="TreeGrafter"/>
</dbReference>
<keyword evidence="8" id="KW-0297">G-protein coupled receptor</keyword>
<dbReference type="RefSeq" id="XP_052122210.1">
    <property type="nucleotide sequence ID" value="XM_052266250.1"/>
</dbReference>
<sequence>MNRTAGLGGGGGLQARAAWPPLATWSAQDYQDTQANGSVLDSFLLGQGVQDADLYPGDGALDTPLLRVTLVLLYGVLAVAGFTSNVLVCCVVARQSARKSTAGKMIPRHLYIANLAAADVLICVLALPGTLWWLAHDWSGLGGGPGGGGAATTAASVALCRGLPALQCACAGAAAGTVAAIALDRYRAIVTRAHDASSSRRAVPRVIATIWAAACALAAPLVAFHDVTDVDGVPRCVAQWPAPAPAWRLSYACVRAVLHFLLPALSLCVVHTRISAYLHSRPMQWRRRRSRRTALVLGTVAAVFTFSWLPLTAFQLLVNNPGQHRVMFACCHLLAMSSTLSNPLLYGWLNSHFRREIRAMLPCCCAPGKDRHHRTVCKACRARQERALAKELEGRTEPLLVAAAVAGAGGGAASVGLRPLGGGGAGVQGLLGQRQAFCRSCWRCAGAGGRGGGGGGGQLRGTRGARHLFQLQLPDQPDRRGSLTFLTSLTARHSITLLTHLSGGTTGTTTTSSRLDIL</sequence>
<keyword evidence="6 9" id="KW-0472">Membrane</keyword>
<reference evidence="12 13" key="1">
    <citation type="submission" date="2025-04" db="UniProtKB">
        <authorList>
            <consortium name="RefSeq"/>
        </authorList>
    </citation>
    <scope>IDENTIFICATION</scope>
    <source>
        <tissue evidence="12 13">Whole organism</tissue>
    </source>
</reference>
<evidence type="ECO:0000313" key="11">
    <source>
        <dbReference type="Proteomes" id="UP000504606"/>
    </source>
</evidence>
<evidence type="ECO:0000256" key="3">
    <source>
        <dbReference type="ARBA" id="ARBA00022475"/>
    </source>
</evidence>
<keyword evidence="11" id="KW-1185">Reference proteome</keyword>
<feature type="transmembrane region" description="Helical" evidence="9">
    <location>
        <begin position="293"/>
        <end position="314"/>
    </location>
</feature>
<evidence type="ECO:0000256" key="5">
    <source>
        <dbReference type="ARBA" id="ARBA00022989"/>
    </source>
</evidence>
<dbReference type="AlphaFoldDB" id="A0A9C6WXK6"/>
<evidence type="ECO:0000256" key="6">
    <source>
        <dbReference type="ARBA" id="ARBA00023136"/>
    </source>
</evidence>
<dbReference type="SUPFAM" id="SSF81321">
    <property type="entry name" value="Family A G protein-coupled receptor-like"/>
    <property type="match status" value="1"/>
</dbReference>
<keyword evidence="3" id="KW-1003">Cell membrane</keyword>
<keyword evidence="8" id="KW-0807">Transducer</keyword>
<dbReference type="GO" id="GO:0042277">
    <property type="term" value="F:peptide binding"/>
    <property type="evidence" value="ECO:0007669"/>
    <property type="project" value="TreeGrafter"/>
</dbReference>
<evidence type="ECO:0000313" key="12">
    <source>
        <dbReference type="RefSeq" id="XP_052122209.1"/>
    </source>
</evidence>
<feature type="transmembrane region" description="Helical" evidence="9">
    <location>
        <begin position="112"/>
        <end position="135"/>
    </location>
</feature>
<dbReference type="PROSITE" id="PS50262">
    <property type="entry name" value="G_PROTEIN_RECEP_F1_2"/>
    <property type="match status" value="1"/>
</dbReference>
<dbReference type="PANTHER" id="PTHR24241">
    <property type="entry name" value="NEUROPEPTIDE RECEPTOR-RELATED G-PROTEIN COUPLED RECEPTOR"/>
    <property type="match status" value="1"/>
</dbReference>
<dbReference type="KEGG" id="foc:113210769"/>
<dbReference type="GO" id="GO:0004930">
    <property type="term" value="F:G protein-coupled receptor activity"/>
    <property type="evidence" value="ECO:0007669"/>
    <property type="project" value="UniProtKB-KW"/>
</dbReference>
<gene>
    <name evidence="12 13" type="primary">LOC113210769</name>
</gene>
<proteinExistence type="inferred from homology"/>
<dbReference type="Pfam" id="PF00001">
    <property type="entry name" value="7tm_1"/>
    <property type="match status" value="1"/>
</dbReference>
<feature type="transmembrane region" description="Helical" evidence="9">
    <location>
        <begin position="203"/>
        <end position="224"/>
    </location>
</feature>
<feature type="transmembrane region" description="Helical" evidence="9">
    <location>
        <begin position="326"/>
        <end position="349"/>
    </location>
</feature>
<keyword evidence="7 8" id="KW-0675">Receptor</keyword>
<organism evidence="11 13">
    <name type="scientific">Frankliniella occidentalis</name>
    <name type="common">Western flower thrips</name>
    <name type="synonym">Euthrips occidentalis</name>
    <dbReference type="NCBI Taxonomy" id="133901"/>
    <lineage>
        <taxon>Eukaryota</taxon>
        <taxon>Metazoa</taxon>
        <taxon>Ecdysozoa</taxon>
        <taxon>Arthropoda</taxon>
        <taxon>Hexapoda</taxon>
        <taxon>Insecta</taxon>
        <taxon>Pterygota</taxon>
        <taxon>Neoptera</taxon>
        <taxon>Paraneoptera</taxon>
        <taxon>Thysanoptera</taxon>
        <taxon>Terebrantia</taxon>
        <taxon>Thripoidea</taxon>
        <taxon>Thripidae</taxon>
        <taxon>Frankliniella</taxon>
    </lineage>
</organism>
<evidence type="ECO:0000256" key="1">
    <source>
        <dbReference type="ARBA" id="ARBA00004651"/>
    </source>
</evidence>
<keyword evidence="4 8" id="KW-0812">Transmembrane</keyword>
<accession>A0A9C6WXK6</accession>
<dbReference type="PANTHER" id="PTHR24241:SF145">
    <property type="entry name" value="G-PROTEIN COUPLED RECEPTORS FAMILY 1 PROFILE DOMAIN-CONTAINING PROTEIN"/>
    <property type="match status" value="1"/>
</dbReference>
<evidence type="ECO:0000256" key="9">
    <source>
        <dbReference type="SAM" id="Phobius"/>
    </source>
</evidence>
<feature type="transmembrane region" description="Helical" evidence="9">
    <location>
        <begin position="249"/>
        <end position="272"/>
    </location>
</feature>
<dbReference type="GO" id="GO:0032870">
    <property type="term" value="P:cellular response to hormone stimulus"/>
    <property type="evidence" value="ECO:0007669"/>
    <property type="project" value="TreeGrafter"/>
</dbReference>
<dbReference type="Gene3D" id="1.20.1070.10">
    <property type="entry name" value="Rhodopsin 7-helix transmembrane proteins"/>
    <property type="match status" value="1"/>
</dbReference>